<feature type="compositionally biased region" description="Polar residues" evidence="1">
    <location>
        <begin position="1"/>
        <end position="11"/>
    </location>
</feature>
<dbReference type="PANTHER" id="PTHR32301">
    <property type="entry name" value="COUNTIN RECEPTOR CNR3-RELATED"/>
    <property type="match status" value="1"/>
</dbReference>
<gene>
    <name evidence="2" type="ORF">OAUR00152_LOCUS41819</name>
</gene>
<evidence type="ECO:0008006" key="3">
    <source>
        <dbReference type="Google" id="ProtNLM"/>
    </source>
</evidence>
<feature type="compositionally biased region" description="Low complexity" evidence="1">
    <location>
        <begin position="29"/>
        <end position="38"/>
    </location>
</feature>
<protein>
    <recommendedName>
        <fullName evidence="3">Sulfotransferase domain-containing protein</fullName>
    </recommendedName>
</protein>
<dbReference type="SUPFAM" id="SSF52540">
    <property type="entry name" value="P-loop containing nucleoside triphosphate hydrolases"/>
    <property type="match status" value="1"/>
</dbReference>
<reference evidence="2" key="1">
    <citation type="submission" date="2021-01" db="EMBL/GenBank/DDBJ databases">
        <authorList>
            <person name="Corre E."/>
            <person name="Pelletier E."/>
            <person name="Niang G."/>
            <person name="Scheremetjew M."/>
            <person name="Finn R."/>
            <person name="Kale V."/>
            <person name="Holt S."/>
            <person name="Cochrane G."/>
            <person name="Meng A."/>
            <person name="Brown T."/>
            <person name="Cohen L."/>
        </authorList>
    </citation>
    <scope>NUCLEOTIDE SEQUENCE</scope>
    <source>
        <strain evidence="2">Isolate 1302-5</strain>
    </source>
</reference>
<dbReference type="InterPro" id="IPR053259">
    <property type="entry name" value="Golvesin-related_Golgi"/>
</dbReference>
<proteinExistence type="predicted"/>
<dbReference type="Gene3D" id="3.40.50.300">
    <property type="entry name" value="P-loop containing nucleotide triphosphate hydrolases"/>
    <property type="match status" value="1"/>
</dbReference>
<sequence>MDNSSSETLQQGADVGAAGFPDSEERSEPGPSTTSGSGVALPPLIDRNYGEISRRFPAGTRNHIPVFWSVPRSGSNVMLATFGGCLKLVVANELGGARNHDNEQTLQIHRTSNGMSYANVDPTTVEGIQRSQLLGLSSSIQVDVIFTPLVNLAAPIFTPTNPGRIFALFRHPVERAISRYHQLRKVDPRVRSVTLEEWASWDASDDGGGDSGPEDNWMTKSLLGANEYTPPLTDGDRDVALEILKRKILVGLADDIPASVRRFEKYFGWDKTLAAGDASMVECRNDLMEKVPAQGNKQQSSKGFGVEEGDEVWMLLAERNRYDLEVYEFARYLWRIQAALVR</sequence>
<accession>A0A7S4KA88</accession>
<dbReference type="EMBL" id="HBKQ01061333">
    <property type="protein sequence ID" value="CAE2288605.1"/>
    <property type="molecule type" value="Transcribed_RNA"/>
</dbReference>
<evidence type="ECO:0000256" key="1">
    <source>
        <dbReference type="SAM" id="MobiDB-lite"/>
    </source>
</evidence>
<organism evidence="2">
    <name type="scientific">Odontella aurita</name>
    <dbReference type="NCBI Taxonomy" id="265563"/>
    <lineage>
        <taxon>Eukaryota</taxon>
        <taxon>Sar</taxon>
        <taxon>Stramenopiles</taxon>
        <taxon>Ochrophyta</taxon>
        <taxon>Bacillariophyta</taxon>
        <taxon>Mediophyceae</taxon>
        <taxon>Biddulphiophycidae</taxon>
        <taxon>Eupodiscales</taxon>
        <taxon>Odontellaceae</taxon>
        <taxon>Odontella</taxon>
    </lineage>
</organism>
<feature type="region of interest" description="Disordered" evidence="1">
    <location>
        <begin position="1"/>
        <end position="44"/>
    </location>
</feature>
<dbReference type="InterPro" id="IPR027417">
    <property type="entry name" value="P-loop_NTPase"/>
</dbReference>
<name>A0A7S4KA88_9STRA</name>
<dbReference type="PANTHER" id="PTHR32301:SF6">
    <property type="entry name" value="GOLVESIN-RELATED"/>
    <property type="match status" value="1"/>
</dbReference>
<evidence type="ECO:0000313" key="2">
    <source>
        <dbReference type="EMBL" id="CAE2288605.1"/>
    </source>
</evidence>
<dbReference type="AlphaFoldDB" id="A0A7S4KA88"/>